<protein>
    <submittedName>
        <fullName evidence="2">Uncharacterized protein</fullName>
    </submittedName>
</protein>
<name>A0A820TBC8_9BILA</name>
<evidence type="ECO:0000256" key="1">
    <source>
        <dbReference type="SAM" id="MobiDB-lite"/>
    </source>
</evidence>
<feature type="non-terminal residue" evidence="2">
    <location>
        <position position="1"/>
    </location>
</feature>
<evidence type="ECO:0000313" key="3">
    <source>
        <dbReference type="Proteomes" id="UP000663881"/>
    </source>
</evidence>
<reference evidence="2" key="1">
    <citation type="submission" date="2021-02" db="EMBL/GenBank/DDBJ databases">
        <authorList>
            <person name="Nowell W R."/>
        </authorList>
    </citation>
    <scope>NUCLEOTIDE SEQUENCE</scope>
</reference>
<accession>A0A820TBC8</accession>
<feature type="region of interest" description="Disordered" evidence="1">
    <location>
        <begin position="1"/>
        <end position="27"/>
    </location>
</feature>
<proteinExistence type="predicted"/>
<organism evidence="2 3">
    <name type="scientific">Adineta steineri</name>
    <dbReference type="NCBI Taxonomy" id="433720"/>
    <lineage>
        <taxon>Eukaryota</taxon>
        <taxon>Metazoa</taxon>
        <taxon>Spiralia</taxon>
        <taxon>Gnathifera</taxon>
        <taxon>Rotifera</taxon>
        <taxon>Eurotatoria</taxon>
        <taxon>Bdelloidea</taxon>
        <taxon>Adinetida</taxon>
        <taxon>Adinetidae</taxon>
        <taxon>Adineta</taxon>
    </lineage>
</organism>
<evidence type="ECO:0000313" key="2">
    <source>
        <dbReference type="EMBL" id="CAF4469601.1"/>
    </source>
</evidence>
<gene>
    <name evidence="2" type="ORF">OKA104_LOCUS55151</name>
</gene>
<comment type="caution">
    <text evidence="2">The sequence shown here is derived from an EMBL/GenBank/DDBJ whole genome shotgun (WGS) entry which is preliminary data.</text>
</comment>
<feature type="region of interest" description="Disordered" evidence="1">
    <location>
        <begin position="58"/>
        <end position="79"/>
    </location>
</feature>
<dbReference type="Proteomes" id="UP000663881">
    <property type="component" value="Unassembled WGS sequence"/>
</dbReference>
<sequence>NRLLLEHQQKTKNSSTNSSINPSTSSTNSIDFSAILRALLAKQGQHITTVEKNVDHNTENTLSSSQSVITSQIQSDSLT</sequence>
<feature type="compositionally biased region" description="Low complexity" evidence="1">
    <location>
        <begin position="63"/>
        <end position="79"/>
    </location>
</feature>
<feature type="compositionally biased region" description="Low complexity" evidence="1">
    <location>
        <begin position="11"/>
        <end position="27"/>
    </location>
</feature>
<dbReference type="AlphaFoldDB" id="A0A820TBC8"/>
<dbReference type="EMBL" id="CAJOAY010038364">
    <property type="protein sequence ID" value="CAF4469601.1"/>
    <property type="molecule type" value="Genomic_DNA"/>
</dbReference>